<sequence length="180" mass="19086">MGSAQAPLAPAFDTERRALDYRATNVLGTWALANVAAGTALTLAGEGQTKAFGQMTLGWGAVNLGIVAAIRLGKGRSAPTDRAGTVRAQLATENIYLLNAGLDVAYLAGGFWLLEHANTRRTPADYQQNKGFGEALLVQGGFLLLFDGLLYRAHHRHGNKGLYPLLSRVQTVPGGVAVVW</sequence>
<dbReference type="RefSeq" id="WP_305008983.1">
    <property type="nucleotide sequence ID" value="NZ_JAUQSY010000021.1"/>
</dbReference>
<gene>
    <name evidence="2" type="ORF">Q5H93_22590</name>
</gene>
<organism evidence="2 3">
    <name type="scientific">Hymenobacter aranciens</name>
    <dbReference type="NCBI Taxonomy" id="3063996"/>
    <lineage>
        <taxon>Bacteria</taxon>
        <taxon>Pseudomonadati</taxon>
        <taxon>Bacteroidota</taxon>
        <taxon>Cytophagia</taxon>
        <taxon>Cytophagales</taxon>
        <taxon>Hymenobacteraceae</taxon>
        <taxon>Hymenobacter</taxon>
    </lineage>
</organism>
<feature type="transmembrane region" description="Helical" evidence="1">
    <location>
        <begin position="51"/>
        <end position="73"/>
    </location>
</feature>
<evidence type="ECO:0000313" key="3">
    <source>
        <dbReference type="Proteomes" id="UP001176429"/>
    </source>
</evidence>
<proteinExistence type="predicted"/>
<dbReference type="EMBL" id="JAUQSY010000021">
    <property type="protein sequence ID" value="MDO7877544.1"/>
    <property type="molecule type" value="Genomic_DNA"/>
</dbReference>
<accession>A0ABT9BH02</accession>
<feature type="transmembrane region" description="Helical" evidence="1">
    <location>
        <begin position="94"/>
        <end position="114"/>
    </location>
</feature>
<dbReference type="InterPro" id="IPR054261">
    <property type="entry name" value="DUF6992"/>
</dbReference>
<keyword evidence="1" id="KW-1133">Transmembrane helix</keyword>
<protein>
    <recommendedName>
        <fullName evidence="4">DUF4386 family protein</fullName>
    </recommendedName>
</protein>
<keyword evidence="3" id="KW-1185">Reference proteome</keyword>
<name>A0ABT9BH02_9BACT</name>
<reference evidence="2" key="1">
    <citation type="submission" date="2023-07" db="EMBL/GenBank/DDBJ databases">
        <authorList>
            <person name="Kim M.K."/>
        </authorList>
    </citation>
    <scope>NUCLEOTIDE SEQUENCE</scope>
    <source>
        <strain evidence="2">ASUV-10-1</strain>
    </source>
</reference>
<evidence type="ECO:0008006" key="4">
    <source>
        <dbReference type="Google" id="ProtNLM"/>
    </source>
</evidence>
<comment type="caution">
    <text evidence="2">The sequence shown here is derived from an EMBL/GenBank/DDBJ whole genome shotgun (WGS) entry which is preliminary data.</text>
</comment>
<dbReference type="Pfam" id="PF22503">
    <property type="entry name" value="DUF6992"/>
    <property type="match status" value="1"/>
</dbReference>
<feature type="transmembrane region" description="Helical" evidence="1">
    <location>
        <begin position="134"/>
        <end position="151"/>
    </location>
</feature>
<evidence type="ECO:0000313" key="2">
    <source>
        <dbReference type="EMBL" id="MDO7877544.1"/>
    </source>
</evidence>
<feature type="transmembrane region" description="Helical" evidence="1">
    <location>
        <begin position="26"/>
        <end position="45"/>
    </location>
</feature>
<keyword evidence="1" id="KW-0812">Transmembrane</keyword>
<keyword evidence="1" id="KW-0472">Membrane</keyword>
<dbReference type="Proteomes" id="UP001176429">
    <property type="component" value="Unassembled WGS sequence"/>
</dbReference>
<evidence type="ECO:0000256" key="1">
    <source>
        <dbReference type="SAM" id="Phobius"/>
    </source>
</evidence>